<dbReference type="CDD" id="cd02696">
    <property type="entry name" value="MurNAc-LAA"/>
    <property type="match status" value="1"/>
</dbReference>
<dbReference type="Gene3D" id="3.40.630.40">
    <property type="entry name" value="Zn-dependent exopeptidases"/>
    <property type="match status" value="1"/>
</dbReference>
<feature type="domain" description="MurNAc-LAA" evidence="5">
    <location>
        <begin position="92"/>
        <end position="250"/>
    </location>
</feature>
<dbReference type="GO" id="GO:0042834">
    <property type="term" value="F:peptidoglycan binding"/>
    <property type="evidence" value="ECO:0007669"/>
    <property type="project" value="InterPro"/>
</dbReference>
<evidence type="ECO:0000313" key="6">
    <source>
        <dbReference type="EMBL" id="HIZ86434.1"/>
    </source>
</evidence>
<accession>A0A9D2K9Z8</accession>
<dbReference type="GO" id="GO:0030288">
    <property type="term" value="C:outer membrane-bounded periplasmic space"/>
    <property type="evidence" value="ECO:0007669"/>
    <property type="project" value="TreeGrafter"/>
</dbReference>
<dbReference type="EC" id="3.5.1.28" evidence="2"/>
<dbReference type="AlphaFoldDB" id="A0A9D2K9Z8"/>
<dbReference type="PANTHER" id="PTHR30404">
    <property type="entry name" value="N-ACETYLMURAMOYL-L-ALANINE AMIDASE"/>
    <property type="match status" value="1"/>
</dbReference>
<feature type="signal peptide" evidence="4">
    <location>
        <begin position="1"/>
        <end position="21"/>
    </location>
</feature>
<dbReference type="InterPro" id="IPR007730">
    <property type="entry name" value="SPOR-like_dom"/>
</dbReference>
<feature type="chain" id="PRO_5038517274" description="N-acetylmuramoyl-L-alanine amidase" evidence="4">
    <location>
        <begin position="22"/>
        <end position="347"/>
    </location>
</feature>
<dbReference type="InterPro" id="IPR002508">
    <property type="entry name" value="MurNAc-LAA_cat"/>
</dbReference>
<dbReference type="Pfam" id="PF01520">
    <property type="entry name" value="Amidase_3"/>
    <property type="match status" value="1"/>
</dbReference>
<name>A0A9D2K9Z8_9BACT</name>
<keyword evidence="4" id="KW-0732">Signal</keyword>
<sequence>MKRLVTILILAAAIWPALVNAQNKQVVELKTVVIDAGHGGHDPGAINGKIYEKNITLSIAKRLGELIRKNYPSVKVIYTRDDDTFVELYKRADIANKNNADLFISIHVNSAGDRSARGHETFVMGQDKNSENFEICRTENSVIVLEEDYSSNYQGFDPGNPESYIIFSLLQNSHLEQSTDFATLIQQCSDSGPIANNRGVKQANFIVLWKCTMPAVLIELGFISNPNDIKALTDKNSQQRIAGNIFKAFQAYKKEYDTEIIISSAPDNKAPESVSAADGRFGVQIMASNRLLPGGSKEFKGWSCKSVKSGRTYKYYIGPYSSRAEASKALPAIRNSFPDAFIINLEK</sequence>
<evidence type="ECO:0000313" key="7">
    <source>
        <dbReference type="Proteomes" id="UP000824115"/>
    </source>
</evidence>
<comment type="catalytic activity">
    <reaction evidence="1">
        <text>Hydrolyzes the link between N-acetylmuramoyl residues and L-amino acid residues in certain cell-wall glycopeptides.</text>
        <dbReference type="EC" id="3.5.1.28"/>
    </reaction>
</comment>
<dbReference type="Pfam" id="PF05036">
    <property type="entry name" value="SPOR"/>
    <property type="match status" value="1"/>
</dbReference>
<dbReference type="PANTHER" id="PTHR30404:SF0">
    <property type="entry name" value="N-ACETYLMURAMOYL-L-ALANINE AMIDASE AMIC"/>
    <property type="match status" value="1"/>
</dbReference>
<dbReference type="GO" id="GO:0009253">
    <property type="term" value="P:peptidoglycan catabolic process"/>
    <property type="evidence" value="ECO:0007669"/>
    <property type="project" value="InterPro"/>
</dbReference>
<proteinExistence type="predicted"/>
<dbReference type="Proteomes" id="UP000824115">
    <property type="component" value="Unassembled WGS sequence"/>
</dbReference>
<evidence type="ECO:0000256" key="1">
    <source>
        <dbReference type="ARBA" id="ARBA00001561"/>
    </source>
</evidence>
<evidence type="ECO:0000256" key="2">
    <source>
        <dbReference type="ARBA" id="ARBA00011901"/>
    </source>
</evidence>
<dbReference type="SMART" id="SM00646">
    <property type="entry name" value="Ami_3"/>
    <property type="match status" value="1"/>
</dbReference>
<comment type="caution">
    <text evidence="6">The sequence shown here is derived from an EMBL/GenBank/DDBJ whole genome shotgun (WGS) entry which is preliminary data.</text>
</comment>
<gene>
    <name evidence="6" type="ORF">IAC04_08080</name>
</gene>
<evidence type="ECO:0000259" key="5">
    <source>
        <dbReference type="SMART" id="SM00646"/>
    </source>
</evidence>
<evidence type="ECO:0000256" key="3">
    <source>
        <dbReference type="ARBA" id="ARBA00022801"/>
    </source>
</evidence>
<reference evidence="6" key="1">
    <citation type="journal article" date="2021" name="PeerJ">
        <title>Extensive microbial diversity within the chicken gut microbiome revealed by metagenomics and culture.</title>
        <authorList>
            <person name="Gilroy R."/>
            <person name="Ravi A."/>
            <person name="Getino M."/>
            <person name="Pursley I."/>
            <person name="Horton D.L."/>
            <person name="Alikhan N.F."/>
            <person name="Baker D."/>
            <person name="Gharbi K."/>
            <person name="Hall N."/>
            <person name="Watson M."/>
            <person name="Adriaenssens E.M."/>
            <person name="Foster-Nyarko E."/>
            <person name="Jarju S."/>
            <person name="Secka A."/>
            <person name="Antonio M."/>
            <person name="Oren A."/>
            <person name="Chaudhuri R.R."/>
            <person name="La Ragione R."/>
            <person name="Hildebrand F."/>
            <person name="Pallen M.J."/>
        </authorList>
    </citation>
    <scope>NUCLEOTIDE SEQUENCE</scope>
    <source>
        <strain evidence="6">Gambia16-554</strain>
    </source>
</reference>
<dbReference type="EMBL" id="DXAW01000139">
    <property type="protein sequence ID" value="HIZ86434.1"/>
    <property type="molecule type" value="Genomic_DNA"/>
</dbReference>
<reference evidence="6" key="2">
    <citation type="submission" date="2021-04" db="EMBL/GenBank/DDBJ databases">
        <authorList>
            <person name="Gilroy R."/>
        </authorList>
    </citation>
    <scope>NUCLEOTIDE SEQUENCE</scope>
    <source>
        <strain evidence="6">Gambia16-554</strain>
    </source>
</reference>
<organism evidence="6 7">
    <name type="scientific">Candidatus Coprenecus stercoravium</name>
    <dbReference type="NCBI Taxonomy" id="2840735"/>
    <lineage>
        <taxon>Bacteria</taxon>
        <taxon>Pseudomonadati</taxon>
        <taxon>Bacteroidota</taxon>
        <taxon>Bacteroidia</taxon>
        <taxon>Bacteroidales</taxon>
        <taxon>Rikenellaceae</taxon>
        <taxon>Rikenellaceae incertae sedis</taxon>
        <taxon>Candidatus Coprenecus</taxon>
    </lineage>
</organism>
<dbReference type="GO" id="GO:0008745">
    <property type="term" value="F:N-acetylmuramoyl-L-alanine amidase activity"/>
    <property type="evidence" value="ECO:0007669"/>
    <property type="project" value="UniProtKB-EC"/>
</dbReference>
<evidence type="ECO:0000256" key="4">
    <source>
        <dbReference type="SAM" id="SignalP"/>
    </source>
</evidence>
<keyword evidence="3" id="KW-0378">Hydrolase</keyword>
<dbReference type="InterPro" id="IPR050695">
    <property type="entry name" value="N-acetylmuramoyl_amidase_3"/>
</dbReference>
<dbReference type="SUPFAM" id="SSF53187">
    <property type="entry name" value="Zn-dependent exopeptidases"/>
    <property type="match status" value="1"/>
</dbReference>
<dbReference type="FunFam" id="3.40.630.40:FF:000005">
    <property type="entry name" value="N-acetylmuramoyl-L-alanine amidase (AmiA)"/>
    <property type="match status" value="1"/>
</dbReference>
<protein>
    <recommendedName>
        <fullName evidence="2">N-acetylmuramoyl-L-alanine amidase</fullName>
        <ecNumber evidence="2">3.5.1.28</ecNumber>
    </recommendedName>
</protein>